<dbReference type="PANTHER" id="PTHR43750">
    <property type="entry name" value="UDP-GLUCOSE 6-DEHYDROGENASE TUAD"/>
    <property type="match status" value="1"/>
</dbReference>
<comment type="caution">
    <text evidence="9">The sequence shown here is derived from an EMBL/GenBank/DDBJ whole genome shotgun (WGS) entry which is preliminary data.</text>
</comment>
<dbReference type="SMART" id="SM00984">
    <property type="entry name" value="UDPG_MGDP_dh_C"/>
    <property type="match status" value="1"/>
</dbReference>
<keyword evidence="4 7" id="KW-0560">Oxidoreductase</keyword>
<gene>
    <name evidence="9" type="ORF">SAMN06265373_1019</name>
</gene>
<name>A0ABY1N5G3_9RHOB</name>
<evidence type="ECO:0000256" key="2">
    <source>
        <dbReference type="ARBA" id="ARBA00006601"/>
    </source>
</evidence>
<dbReference type="InterPro" id="IPR014026">
    <property type="entry name" value="UDP-Glc/GDP-Man_DH_dimer"/>
</dbReference>
<dbReference type="SUPFAM" id="SSF51735">
    <property type="entry name" value="NAD(P)-binding Rossmann-fold domains"/>
    <property type="match status" value="1"/>
</dbReference>
<evidence type="ECO:0000259" key="8">
    <source>
        <dbReference type="SMART" id="SM00984"/>
    </source>
</evidence>
<organism evidence="9 10">
    <name type="scientific">Shimia sagamensis</name>
    <dbReference type="NCBI Taxonomy" id="1566352"/>
    <lineage>
        <taxon>Bacteria</taxon>
        <taxon>Pseudomonadati</taxon>
        <taxon>Pseudomonadota</taxon>
        <taxon>Alphaproteobacteria</taxon>
        <taxon>Rhodobacterales</taxon>
        <taxon>Roseobacteraceae</taxon>
    </lineage>
</organism>
<dbReference type="SUPFAM" id="SSF48179">
    <property type="entry name" value="6-phosphogluconate dehydrogenase C-terminal domain-like"/>
    <property type="match status" value="1"/>
</dbReference>
<dbReference type="SUPFAM" id="SSF52413">
    <property type="entry name" value="UDP-glucose/GDP-mannose dehydrogenase C-terminal domain"/>
    <property type="match status" value="1"/>
</dbReference>
<evidence type="ECO:0000256" key="3">
    <source>
        <dbReference type="ARBA" id="ARBA00012954"/>
    </source>
</evidence>
<evidence type="ECO:0000313" key="9">
    <source>
        <dbReference type="EMBL" id="SMP00559.1"/>
    </source>
</evidence>
<comment type="pathway">
    <text evidence="1">Nucleotide-sugar biosynthesis; UDP-alpha-D-glucuronate biosynthesis; UDP-alpha-D-glucuronate from UDP-alpha-D-glucose: step 1/1.</text>
</comment>
<dbReference type="Gene3D" id="1.20.5.170">
    <property type="match status" value="1"/>
</dbReference>
<evidence type="ECO:0000256" key="4">
    <source>
        <dbReference type="ARBA" id="ARBA00023002"/>
    </source>
</evidence>
<dbReference type="PIRSF" id="PIRSF000124">
    <property type="entry name" value="UDPglc_GDPman_dh"/>
    <property type="match status" value="1"/>
</dbReference>
<dbReference type="EC" id="1.1.1.22" evidence="3 7"/>
<reference evidence="9 10" key="1">
    <citation type="submission" date="2017-05" db="EMBL/GenBank/DDBJ databases">
        <authorList>
            <person name="Varghese N."/>
            <person name="Submissions S."/>
        </authorList>
    </citation>
    <scope>NUCLEOTIDE SEQUENCE [LARGE SCALE GENOMIC DNA]</scope>
    <source>
        <strain evidence="9 10">DSM 29734</strain>
    </source>
</reference>
<dbReference type="InterPro" id="IPR001732">
    <property type="entry name" value="UDP-Glc/GDP-Man_DH_N"/>
</dbReference>
<feature type="domain" description="UDP-glucose/GDP-mannose dehydrogenase C-terminal" evidence="8">
    <location>
        <begin position="338"/>
        <end position="452"/>
    </location>
</feature>
<evidence type="ECO:0000256" key="1">
    <source>
        <dbReference type="ARBA" id="ARBA00004701"/>
    </source>
</evidence>
<protein>
    <recommendedName>
        <fullName evidence="3 7">UDP-glucose 6-dehydrogenase</fullName>
        <ecNumber evidence="3 7">1.1.1.22</ecNumber>
    </recommendedName>
</protein>
<dbReference type="Proteomes" id="UP001157961">
    <property type="component" value="Unassembled WGS sequence"/>
</dbReference>
<comment type="similarity">
    <text evidence="2 7">Belongs to the UDP-glucose/GDP-mannose dehydrogenase family.</text>
</comment>
<dbReference type="Gene3D" id="3.40.50.720">
    <property type="entry name" value="NAD(P)-binding Rossmann-like Domain"/>
    <property type="match status" value="2"/>
</dbReference>
<dbReference type="RefSeq" id="WP_283423906.1">
    <property type="nucleotide sequence ID" value="NZ_FXTY01000001.1"/>
</dbReference>
<keyword evidence="10" id="KW-1185">Reference proteome</keyword>
<sequence length="464" mass="49941">MEYRKFSPQDAEIVVPALRQKSSISVVGLGYVGAVSTACLASLGHRVVGVDLDQTKVNQIGRGQSPIHEDQLTETLSAGVEGGLISATDDLRQAVIDTDVTFVSVGTPTAADGGCDYNFIKLASDAMAQGLRDKDGFHVFAMRCSIPPGTTMKVMAPILEAVSGKVVGRDFGICFNPEFLREGVAIDDFHNPPKTVIGTTDFATAEIMRRIYAPVDDKPILTTIEVAETIKYVDNVWHATKVCFANEVGRLCKPLGVDSHAVMDIFTQDQKLNLSAYYLKPGFAYGGSCLPKEVRAVQHVASTLGVDLPMIGALEQSNTEQIQQAVEMVLKTGAKRVGILGLAFKPGTDDLRESPILEAMATLQQQGVELLAHDEAVTKDTPLDGLASYTKYGSQGLATLAEGLTDMLREDVDSVMEEADAVIVCHANDTYRDAVRRHKQVAVVDVVRLFDAAPQDLAINGIGW</sequence>
<accession>A0ABY1N5G3</accession>
<dbReference type="NCBIfam" id="TIGR03026">
    <property type="entry name" value="NDP-sugDHase"/>
    <property type="match status" value="1"/>
</dbReference>
<keyword evidence="5 7" id="KW-0520">NAD</keyword>
<evidence type="ECO:0000256" key="5">
    <source>
        <dbReference type="ARBA" id="ARBA00023027"/>
    </source>
</evidence>
<dbReference type="InterPro" id="IPR036220">
    <property type="entry name" value="UDP-Glc/GDP-Man_DH_C_sf"/>
</dbReference>
<dbReference type="Pfam" id="PF03721">
    <property type="entry name" value="UDPG_MGDP_dh_N"/>
    <property type="match status" value="1"/>
</dbReference>
<comment type="catalytic activity">
    <reaction evidence="6 7">
        <text>UDP-alpha-D-glucose + 2 NAD(+) + H2O = UDP-alpha-D-glucuronate + 2 NADH + 3 H(+)</text>
        <dbReference type="Rhea" id="RHEA:23596"/>
        <dbReference type="ChEBI" id="CHEBI:15377"/>
        <dbReference type="ChEBI" id="CHEBI:15378"/>
        <dbReference type="ChEBI" id="CHEBI:57540"/>
        <dbReference type="ChEBI" id="CHEBI:57945"/>
        <dbReference type="ChEBI" id="CHEBI:58052"/>
        <dbReference type="ChEBI" id="CHEBI:58885"/>
        <dbReference type="EC" id="1.1.1.22"/>
    </reaction>
</comment>
<dbReference type="InterPro" id="IPR028357">
    <property type="entry name" value="UDPglc_DH_bac"/>
</dbReference>
<dbReference type="PIRSF" id="PIRSF500134">
    <property type="entry name" value="UDPglc_DH_bac"/>
    <property type="match status" value="1"/>
</dbReference>
<dbReference type="InterPro" id="IPR036291">
    <property type="entry name" value="NAD(P)-bd_dom_sf"/>
</dbReference>
<dbReference type="InterPro" id="IPR017476">
    <property type="entry name" value="UDP-Glc/GDP-Man"/>
</dbReference>
<dbReference type="Pfam" id="PF03720">
    <property type="entry name" value="UDPG_MGDP_dh_C"/>
    <property type="match status" value="1"/>
</dbReference>
<dbReference type="PANTHER" id="PTHR43750:SF1">
    <property type="entry name" value="GDP-MANNOSE 6-DEHYDROGENASE"/>
    <property type="match status" value="1"/>
</dbReference>
<proteinExistence type="inferred from homology"/>
<dbReference type="Pfam" id="PF00984">
    <property type="entry name" value="UDPG_MGDP_dh"/>
    <property type="match status" value="1"/>
</dbReference>
<evidence type="ECO:0000313" key="10">
    <source>
        <dbReference type="Proteomes" id="UP001157961"/>
    </source>
</evidence>
<dbReference type="EMBL" id="FXTY01000001">
    <property type="protein sequence ID" value="SMP00559.1"/>
    <property type="molecule type" value="Genomic_DNA"/>
</dbReference>
<dbReference type="InterPro" id="IPR008927">
    <property type="entry name" value="6-PGluconate_DH-like_C_sf"/>
</dbReference>
<dbReference type="InterPro" id="IPR014027">
    <property type="entry name" value="UDP-Glc/GDP-Man_DH_C"/>
</dbReference>
<evidence type="ECO:0000256" key="7">
    <source>
        <dbReference type="PIRNR" id="PIRNR000124"/>
    </source>
</evidence>
<evidence type="ECO:0000256" key="6">
    <source>
        <dbReference type="ARBA" id="ARBA00047473"/>
    </source>
</evidence>